<reference evidence="3" key="2">
    <citation type="submission" date="2022-01" db="EMBL/GenBank/DDBJ databases">
        <authorList>
            <person name="Yamashiro T."/>
            <person name="Shiraishi A."/>
            <person name="Satake H."/>
            <person name="Nakayama K."/>
        </authorList>
    </citation>
    <scope>NUCLEOTIDE SEQUENCE</scope>
</reference>
<dbReference type="EMBL" id="BQNB010020827">
    <property type="protein sequence ID" value="GJU00067.1"/>
    <property type="molecule type" value="Genomic_DNA"/>
</dbReference>
<evidence type="ECO:0000259" key="2">
    <source>
        <dbReference type="Pfam" id="PF07727"/>
    </source>
</evidence>
<sequence length="158" mass="18514">MKEIGKSSGIDDEVVQDQRQRDDNDLQDERQDQLKEEEVEPRRSKRARIEKSFGPDELVDLLPGCKPLGYKWIFKKKMKADSTIDKYKARLAIKGFRQQEGLYYFDTYSMRITPVKMILAITTSRNGEVHQMDVKMTFLNGDLEKILYMNQPEGFILD</sequence>
<feature type="compositionally biased region" description="Basic and acidic residues" evidence="1">
    <location>
        <begin position="16"/>
        <end position="48"/>
    </location>
</feature>
<evidence type="ECO:0000256" key="1">
    <source>
        <dbReference type="SAM" id="MobiDB-lite"/>
    </source>
</evidence>
<organism evidence="3 4">
    <name type="scientific">Tanacetum coccineum</name>
    <dbReference type="NCBI Taxonomy" id="301880"/>
    <lineage>
        <taxon>Eukaryota</taxon>
        <taxon>Viridiplantae</taxon>
        <taxon>Streptophyta</taxon>
        <taxon>Embryophyta</taxon>
        <taxon>Tracheophyta</taxon>
        <taxon>Spermatophyta</taxon>
        <taxon>Magnoliopsida</taxon>
        <taxon>eudicotyledons</taxon>
        <taxon>Gunneridae</taxon>
        <taxon>Pentapetalae</taxon>
        <taxon>asterids</taxon>
        <taxon>campanulids</taxon>
        <taxon>Asterales</taxon>
        <taxon>Asteraceae</taxon>
        <taxon>Asteroideae</taxon>
        <taxon>Anthemideae</taxon>
        <taxon>Anthemidinae</taxon>
        <taxon>Tanacetum</taxon>
    </lineage>
</organism>
<feature type="region of interest" description="Disordered" evidence="1">
    <location>
        <begin position="1"/>
        <end position="48"/>
    </location>
</feature>
<protein>
    <submittedName>
        <fullName evidence="3">Retrotransposon protein, putative, ty1-copia subclass</fullName>
    </submittedName>
</protein>
<accession>A0ABQ5IIP7</accession>
<dbReference type="Pfam" id="PF07727">
    <property type="entry name" value="RVT_2"/>
    <property type="match status" value="1"/>
</dbReference>
<keyword evidence="4" id="KW-1185">Reference proteome</keyword>
<comment type="caution">
    <text evidence="3">The sequence shown here is derived from an EMBL/GenBank/DDBJ whole genome shotgun (WGS) entry which is preliminary data.</text>
</comment>
<feature type="domain" description="Reverse transcriptase Ty1/copia-type" evidence="2">
    <location>
        <begin position="58"/>
        <end position="158"/>
    </location>
</feature>
<gene>
    <name evidence="3" type="ORF">Tco_1110405</name>
</gene>
<evidence type="ECO:0000313" key="3">
    <source>
        <dbReference type="EMBL" id="GJU00067.1"/>
    </source>
</evidence>
<name>A0ABQ5IIP7_9ASTR</name>
<dbReference type="Proteomes" id="UP001151760">
    <property type="component" value="Unassembled WGS sequence"/>
</dbReference>
<evidence type="ECO:0000313" key="4">
    <source>
        <dbReference type="Proteomes" id="UP001151760"/>
    </source>
</evidence>
<dbReference type="InterPro" id="IPR013103">
    <property type="entry name" value="RVT_2"/>
</dbReference>
<proteinExistence type="predicted"/>
<reference evidence="3" key="1">
    <citation type="journal article" date="2022" name="Int. J. Mol. Sci.">
        <title>Draft Genome of Tanacetum Coccineum: Genomic Comparison of Closely Related Tanacetum-Family Plants.</title>
        <authorList>
            <person name="Yamashiro T."/>
            <person name="Shiraishi A."/>
            <person name="Nakayama K."/>
            <person name="Satake H."/>
        </authorList>
    </citation>
    <scope>NUCLEOTIDE SEQUENCE</scope>
</reference>